<dbReference type="PANTHER" id="PTHR43762">
    <property type="entry name" value="L-GULONOLACTONE OXIDASE"/>
    <property type="match status" value="1"/>
</dbReference>
<organism evidence="11 12">
    <name type="scientific">Schizosaccharomyces octosporus (strain yFS286)</name>
    <name type="common">Fission yeast</name>
    <name type="synonym">Octosporomyces octosporus</name>
    <dbReference type="NCBI Taxonomy" id="483514"/>
    <lineage>
        <taxon>Eukaryota</taxon>
        <taxon>Fungi</taxon>
        <taxon>Dikarya</taxon>
        <taxon>Ascomycota</taxon>
        <taxon>Taphrinomycotina</taxon>
        <taxon>Schizosaccharomycetes</taxon>
        <taxon>Schizosaccharomycetales</taxon>
        <taxon>Schizosaccharomycetaceae</taxon>
        <taxon>Schizosaccharomyces</taxon>
    </lineage>
</organism>
<comment type="subcellular location">
    <subcellularLocation>
        <location evidence="9">Mitochondrion membrane</location>
    </subcellularLocation>
</comment>
<keyword evidence="5 9" id="KW-0285">Flavoprotein</keyword>
<sequence>MTQPNVNKLSTDGRVRFYNWAKTFTNISVGFYTPKNEDQLRDILVEANTKRKHVRVVGAGHSPSDIVCSTGYLISLDKMNKMVSFDPESQTVTVQAGTRYDQLQRVLEKLGYSLPIVGSISGTSVAGIMSTCTHGSSLQHQVLPGYIESLRLMLADGSIVTCSRTRQKDVFSAAQVSLGALGVVIDLTLRVVPAFDLIATESSIPISTLFEKWKANEIWQAAEFVRVHVFPYANRAVVWSANKVIPGSVPHTSRPSSFQLKFTSFIYENLLYIGNLFPRFMPTIQRLAYHFFYGWRTGRLSTIVGPGFDIMQMFCFFSQHVTEYSVPLDTASDALEKVINYTIGPALEQNIYTHQPLEVRVAAPTPEDECWLSTASKVPTCFIECIMYRPYHRNVKYESYFNAFEEIMCEYNGKPHWAKEFNLNKKQLLELHPNISKWLNLRNLMDPNRVFWNNYMRRHFS</sequence>
<dbReference type="InterPro" id="IPR007173">
    <property type="entry name" value="ALO_C"/>
</dbReference>
<feature type="domain" description="FAD-binding PCMH-type" evidence="10">
    <location>
        <begin position="24"/>
        <end position="194"/>
    </location>
</feature>
<dbReference type="NCBIfam" id="TIGR01678">
    <property type="entry name" value="FAD_lactone_ox"/>
    <property type="match status" value="1"/>
</dbReference>
<evidence type="ECO:0000256" key="5">
    <source>
        <dbReference type="ARBA" id="ARBA00022630"/>
    </source>
</evidence>
<dbReference type="GO" id="GO:0031966">
    <property type="term" value="C:mitochondrial membrane"/>
    <property type="evidence" value="ECO:0007669"/>
    <property type="project" value="UniProtKB-SubCell"/>
</dbReference>
<dbReference type="SUPFAM" id="SSF56176">
    <property type="entry name" value="FAD-binding/transporter-associated domain-like"/>
    <property type="match status" value="1"/>
</dbReference>
<gene>
    <name evidence="11" type="ORF">SOCG_00384</name>
</gene>
<keyword evidence="7 9" id="KW-0560">Oxidoreductase</keyword>
<dbReference type="HOGENOM" id="CLU_003896_4_1_1"/>
<evidence type="ECO:0000313" key="11">
    <source>
        <dbReference type="EMBL" id="EPX72621.1"/>
    </source>
</evidence>
<evidence type="ECO:0000256" key="4">
    <source>
        <dbReference type="ARBA" id="ARBA00013136"/>
    </source>
</evidence>
<dbReference type="UniPathway" id="UPA00771">
    <property type="reaction ID" value="UER00766"/>
</dbReference>
<dbReference type="GO" id="GO:0071949">
    <property type="term" value="F:FAD binding"/>
    <property type="evidence" value="ECO:0007669"/>
    <property type="project" value="UniProtKB-UniRule"/>
</dbReference>
<dbReference type="PANTHER" id="PTHR43762:SF1">
    <property type="entry name" value="D-ARABINONO-1,4-LACTONE OXIDASE"/>
    <property type="match status" value="1"/>
</dbReference>
<protein>
    <recommendedName>
        <fullName evidence="4 9">D-arabinono-1,4-lactone oxidase</fullName>
        <shortName evidence="9">ALO</shortName>
        <ecNumber evidence="4 9">1.1.3.37</ecNumber>
    </recommendedName>
    <alternativeName>
        <fullName evidence="8 9">L-galactono-gamma-lactone oxidase</fullName>
    </alternativeName>
</protein>
<dbReference type="InterPro" id="IPR016166">
    <property type="entry name" value="FAD-bd_PCMH"/>
</dbReference>
<comment type="similarity">
    <text evidence="3 9">Belongs to the oxygen-dependent FAD-linked oxidoreductase family.</text>
</comment>
<dbReference type="OrthoDB" id="610608at2759"/>
<dbReference type="GeneID" id="25029368"/>
<dbReference type="InterPro" id="IPR016167">
    <property type="entry name" value="FAD-bd_PCMH_sub1"/>
</dbReference>
<dbReference type="Gene3D" id="3.30.465.10">
    <property type="match status" value="1"/>
</dbReference>
<keyword evidence="9" id="KW-0496">Mitochondrion</keyword>
<comment type="catalytic activity">
    <reaction evidence="9">
        <text>D-arabinono-1,4-lactone + O2 = dehydro-D-arabinono-1,4-lactone + H2O2 + H(+)</text>
        <dbReference type="Rhea" id="RHEA:23756"/>
        <dbReference type="ChEBI" id="CHEBI:15378"/>
        <dbReference type="ChEBI" id="CHEBI:15379"/>
        <dbReference type="ChEBI" id="CHEBI:16240"/>
        <dbReference type="ChEBI" id="CHEBI:16292"/>
        <dbReference type="ChEBI" id="CHEBI:58277"/>
        <dbReference type="EC" id="1.1.3.37"/>
    </reaction>
</comment>
<dbReference type="Gene3D" id="3.30.70.2520">
    <property type="match status" value="1"/>
</dbReference>
<dbReference type="EC" id="1.1.3.37" evidence="4 9"/>
<dbReference type="EMBL" id="KE503207">
    <property type="protein sequence ID" value="EPX72621.1"/>
    <property type="molecule type" value="Genomic_DNA"/>
</dbReference>
<evidence type="ECO:0000256" key="8">
    <source>
        <dbReference type="ARBA" id="ARBA00033418"/>
    </source>
</evidence>
<evidence type="ECO:0000256" key="3">
    <source>
        <dbReference type="ARBA" id="ARBA00005466"/>
    </source>
</evidence>
<dbReference type="VEuPathDB" id="FungiDB:SOCG_00384"/>
<dbReference type="InterPro" id="IPR006094">
    <property type="entry name" value="Oxid_FAD_bind_N"/>
</dbReference>
<dbReference type="InterPro" id="IPR010031">
    <property type="entry name" value="FAD_lactone_oxidase-like"/>
</dbReference>
<evidence type="ECO:0000256" key="9">
    <source>
        <dbReference type="RuleBase" id="RU367158"/>
    </source>
</evidence>
<evidence type="ECO:0000259" key="10">
    <source>
        <dbReference type="PROSITE" id="PS51387"/>
    </source>
</evidence>
<comment type="cofactor">
    <cofactor evidence="1 9">
        <name>FAD</name>
        <dbReference type="ChEBI" id="CHEBI:57692"/>
    </cofactor>
</comment>
<evidence type="ECO:0000256" key="1">
    <source>
        <dbReference type="ARBA" id="ARBA00001974"/>
    </source>
</evidence>
<evidence type="ECO:0000256" key="7">
    <source>
        <dbReference type="ARBA" id="ARBA00023002"/>
    </source>
</evidence>
<accession>S9PU40</accession>
<comment type="pathway">
    <text evidence="2 9">Cofactor biosynthesis; D-erythroascorbate biosynthesis; dehydro-D-arabinono-1,4-lactone from D-arabinose: step 2/2.</text>
</comment>
<dbReference type="InterPro" id="IPR030654">
    <property type="entry name" value="Sugar_lactone_oxidase"/>
</dbReference>
<proteinExistence type="inferred from homology"/>
<name>S9PU40_SCHOY</name>
<dbReference type="RefSeq" id="XP_013018258.1">
    <property type="nucleotide sequence ID" value="XM_013162804.1"/>
</dbReference>
<dbReference type="GO" id="GO:0003885">
    <property type="term" value="F:D-arabinono-1,4-lactone oxidase activity"/>
    <property type="evidence" value="ECO:0007669"/>
    <property type="project" value="UniProtKB-UniRule"/>
</dbReference>
<dbReference type="Pfam" id="PF04030">
    <property type="entry name" value="ALO"/>
    <property type="match status" value="1"/>
</dbReference>
<evidence type="ECO:0000256" key="6">
    <source>
        <dbReference type="ARBA" id="ARBA00022827"/>
    </source>
</evidence>
<evidence type="ECO:0000256" key="2">
    <source>
        <dbReference type="ARBA" id="ARBA00005083"/>
    </source>
</evidence>
<reference evidence="11 12" key="1">
    <citation type="journal article" date="2011" name="Science">
        <title>Comparative functional genomics of the fission yeasts.</title>
        <authorList>
            <person name="Rhind N."/>
            <person name="Chen Z."/>
            <person name="Yassour M."/>
            <person name="Thompson D.A."/>
            <person name="Haas B.J."/>
            <person name="Habib N."/>
            <person name="Wapinski I."/>
            <person name="Roy S."/>
            <person name="Lin M.F."/>
            <person name="Heiman D.I."/>
            <person name="Young S.K."/>
            <person name="Furuya K."/>
            <person name="Guo Y."/>
            <person name="Pidoux A."/>
            <person name="Chen H.M."/>
            <person name="Robbertse B."/>
            <person name="Goldberg J.M."/>
            <person name="Aoki K."/>
            <person name="Bayne E.H."/>
            <person name="Berlin A.M."/>
            <person name="Desjardins C.A."/>
            <person name="Dobbs E."/>
            <person name="Dukaj L."/>
            <person name="Fan L."/>
            <person name="FitzGerald M.G."/>
            <person name="French C."/>
            <person name="Gujja S."/>
            <person name="Hansen K."/>
            <person name="Keifenheim D."/>
            <person name="Levin J.Z."/>
            <person name="Mosher R.A."/>
            <person name="Mueller C.A."/>
            <person name="Pfiffner J."/>
            <person name="Priest M."/>
            <person name="Russ C."/>
            <person name="Smialowska A."/>
            <person name="Swoboda P."/>
            <person name="Sykes S.M."/>
            <person name="Vaughn M."/>
            <person name="Vengrova S."/>
            <person name="Yoder R."/>
            <person name="Zeng Q."/>
            <person name="Allshire R."/>
            <person name="Baulcombe D."/>
            <person name="Birren B.W."/>
            <person name="Brown W."/>
            <person name="Ekwall K."/>
            <person name="Kellis M."/>
            <person name="Leatherwood J."/>
            <person name="Levin H."/>
            <person name="Margalit H."/>
            <person name="Martienssen R."/>
            <person name="Nieduszynski C.A."/>
            <person name="Spatafora J.W."/>
            <person name="Friedman N."/>
            <person name="Dalgaard J.Z."/>
            <person name="Baumann P."/>
            <person name="Niki H."/>
            <person name="Regev A."/>
            <person name="Nusbaum C."/>
        </authorList>
    </citation>
    <scope>NUCLEOTIDE SEQUENCE [LARGE SCALE GENOMIC DNA]</scope>
    <source>
        <strain evidence="12">yFS286</strain>
    </source>
</reference>
<dbReference type="OMA" id="YPRFGEF"/>
<evidence type="ECO:0000313" key="12">
    <source>
        <dbReference type="Proteomes" id="UP000016088"/>
    </source>
</evidence>
<dbReference type="PIRSF" id="PIRSF000136">
    <property type="entry name" value="LGO_GLO"/>
    <property type="match status" value="1"/>
</dbReference>
<keyword evidence="6 9" id="KW-0274">FAD</keyword>
<dbReference type="Gene3D" id="3.30.43.10">
    <property type="entry name" value="Uridine Diphospho-n-acetylenolpyruvylglucosamine Reductase, domain 2"/>
    <property type="match status" value="1"/>
</dbReference>
<dbReference type="AlphaFoldDB" id="S9PU40"/>
<dbReference type="PROSITE" id="PS51387">
    <property type="entry name" value="FAD_PCMH"/>
    <property type="match status" value="1"/>
</dbReference>
<dbReference type="eggNOG" id="KOG4730">
    <property type="taxonomic scope" value="Eukaryota"/>
</dbReference>
<dbReference type="Pfam" id="PF01565">
    <property type="entry name" value="FAD_binding_4"/>
    <property type="match status" value="1"/>
</dbReference>
<dbReference type="Proteomes" id="UP000016088">
    <property type="component" value="Unassembled WGS sequence"/>
</dbReference>
<dbReference type="InterPro" id="IPR016169">
    <property type="entry name" value="FAD-bd_PCMH_sub2"/>
</dbReference>
<keyword evidence="12" id="KW-1185">Reference proteome</keyword>
<dbReference type="InterPro" id="IPR036318">
    <property type="entry name" value="FAD-bd_PCMH-like_sf"/>
</dbReference>